<name>A0A840XVT9_9PROT</name>
<dbReference type="Proteomes" id="UP000580654">
    <property type="component" value="Unassembled WGS sequence"/>
</dbReference>
<feature type="chain" id="PRO_5032991560" evidence="3">
    <location>
        <begin position="30"/>
        <end position="124"/>
    </location>
</feature>
<feature type="signal peptide" evidence="3">
    <location>
        <begin position="1"/>
        <end position="29"/>
    </location>
</feature>
<keyword evidence="2" id="KW-0472">Membrane</keyword>
<dbReference type="RefSeq" id="WP_184514299.1">
    <property type="nucleotide sequence ID" value="NZ_JACIJD010000003.1"/>
</dbReference>
<keyword evidence="2" id="KW-0812">Transmembrane</keyword>
<dbReference type="EMBL" id="JACIJD010000003">
    <property type="protein sequence ID" value="MBB5692868.1"/>
    <property type="molecule type" value="Genomic_DNA"/>
</dbReference>
<evidence type="ECO:0000313" key="5">
    <source>
        <dbReference type="Proteomes" id="UP000580654"/>
    </source>
</evidence>
<protein>
    <submittedName>
        <fullName evidence="4">Uncharacterized protein</fullName>
    </submittedName>
</protein>
<gene>
    <name evidence="4" type="ORF">FHS87_000887</name>
</gene>
<dbReference type="AlphaFoldDB" id="A0A840XVT9"/>
<feature type="transmembrane region" description="Helical" evidence="2">
    <location>
        <begin position="89"/>
        <end position="112"/>
    </location>
</feature>
<organism evidence="4 5">
    <name type="scientific">Muricoccus pecuniae</name>
    <dbReference type="NCBI Taxonomy" id="693023"/>
    <lineage>
        <taxon>Bacteria</taxon>
        <taxon>Pseudomonadati</taxon>
        <taxon>Pseudomonadota</taxon>
        <taxon>Alphaproteobacteria</taxon>
        <taxon>Acetobacterales</taxon>
        <taxon>Roseomonadaceae</taxon>
        <taxon>Muricoccus</taxon>
    </lineage>
</organism>
<evidence type="ECO:0000313" key="4">
    <source>
        <dbReference type="EMBL" id="MBB5692868.1"/>
    </source>
</evidence>
<evidence type="ECO:0000256" key="2">
    <source>
        <dbReference type="SAM" id="Phobius"/>
    </source>
</evidence>
<keyword evidence="5" id="KW-1185">Reference proteome</keyword>
<accession>A0A840XVT9</accession>
<feature type="region of interest" description="Disordered" evidence="1">
    <location>
        <begin position="49"/>
        <end position="80"/>
    </location>
</feature>
<proteinExistence type="predicted"/>
<reference evidence="4 5" key="1">
    <citation type="submission" date="2020-08" db="EMBL/GenBank/DDBJ databases">
        <title>Genomic Encyclopedia of Type Strains, Phase IV (KMG-IV): sequencing the most valuable type-strain genomes for metagenomic binning, comparative biology and taxonomic classification.</title>
        <authorList>
            <person name="Goeker M."/>
        </authorList>
    </citation>
    <scope>NUCLEOTIDE SEQUENCE [LARGE SCALE GENOMIC DNA]</scope>
    <source>
        <strain evidence="4 5">DSM 25622</strain>
    </source>
</reference>
<evidence type="ECO:0000256" key="1">
    <source>
        <dbReference type="SAM" id="MobiDB-lite"/>
    </source>
</evidence>
<comment type="caution">
    <text evidence="4">The sequence shown here is derived from an EMBL/GenBank/DDBJ whole genome shotgun (WGS) entry which is preliminary data.</text>
</comment>
<evidence type="ECO:0000256" key="3">
    <source>
        <dbReference type="SAM" id="SignalP"/>
    </source>
</evidence>
<keyword evidence="3" id="KW-0732">Signal</keyword>
<keyword evidence="2" id="KW-1133">Transmembrane helix</keyword>
<sequence length="124" mass="11980">MRRRPVIPALRALALAVPALLSAPAPGLAQGEIRSITVPAEGGVIIPSRSAPRLTARPVGTGTGTPIPPRAARASTPGPVLLPDTGTGLAAPVLGLALPAIAGALLGGAIAGSKGGSSAPARTR</sequence>